<comment type="caution">
    <text evidence="2">The sequence shown here is derived from an EMBL/GenBank/DDBJ whole genome shotgun (WGS) entry which is preliminary data.</text>
</comment>
<gene>
    <name evidence="2" type="ORF">PCL_01795</name>
</gene>
<dbReference type="EMBL" id="LCWV01000014">
    <property type="protein sequence ID" value="PWI68706.1"/>
    <property type="molecule type" value="Genomic_DNA"/>
</dbReference>
<feature type="chain" id="PRO_5015482649" evidence="1">
    <location>
        <begin position="22"/>
        <end position="469"/>
    </location>
</feature>
<evidence type="ECO:0000256" key="1">
    <source>
        <dbReference type="SAM" id="SignalP"/>
    </source>
</evidence>
<name>A0A2U3E2J9_PURLI</name>
<reference evidence="2 3" key="1">
    <citation type="journal article" date="2016" name="Front. Microbiol.">
        <title>Genome and transcriptome sequences reveal the specific parasitism of the nematophagous Purpureocillium lilacinum 36-1.</title>
        <authorList>
            <person name="Xie J."/>
            <person name="Li S."/>
            <person name="Mo C."/>
            <person name="Xiao X."/>
            <person name="Peng D."/>
            <person name="Wang G."/>
            <person name="Xiao Y."/>
        </authorList>
    </citation>
    <scope>NUCLEOTIDE SEQUENCE [LARGE SCALE GENOMIC DNA]</scope>
    <source>
        <strain evidence="2 3">36-1</strain>
    </source>
</reference>
<dbReference type="Proteomes" id="UP000245956">
    <property type="component" value="Unassembled WGS sequence"/>
</dbReference>
<organism evidence="2 3">
    <name type="scientific">Purpureocillium lilacinum</name>
    <name type="common">Paecilomyces lilacinus</name>
    <dbReference type="NCBI Taxonomy" id="33203"/>
    <lineage>
        <taxon>Eukaryota</taxon>
        <taxon>Fungi</taxon>
        <taxon>Dikarya</taxon>
        <taxon>Ascomycota</taxon>
        <taxon>Pezizomycotina</taxon>
        <taxon>Sordariomycetes</taxon>
        <taxon>Hypocreomycetidae</taxon>
        <taxon>Hypocreales</taxon>
        <taxon>Ophiocordycipitaceae</taxon>
        <taxon>Purpureocillium</taxon>
    </lineage>
</organism>
<keyword evidence="1" id="KW-0732">Signal</keyword>
<feature type="signal peptide" evidence="1">
    <location>
        <begin position="1"/>
        <end position="21"/>
    </location>
</feature>
<protein>
    <submittedName>
        <fullName evidence="2">Uncharacterized protein</fullName>
    </submittedName>
</protein>
<accession>A0A2U3E2J9</accession>
<sequence length="469" mass="51362">MKFTSLLPVLAALVAPVVVCADDTSDPVAPFEMLYYWTVYDLDVAVWGVHNGYIATNCLGSGKGKRCNFNEFVNFIVLGDASDKPSYYDMSSDYAMAPGDVMVIVGTLEDKLKTPAAAFDRLVRGRRSAVGVWNDLGFAVDKGSVEGAAKDIGVDRLLKNARTVLGAVSEVRASILHSNIRAQLVARVKDVVWQTVQRESAFVGKPWQEIEWEKTVEKYPDMKDPNSRLFKEVTEALDKFYQDKTNAKDLTIKQKVERSIASCFNRKGLVQVVRVHVHSCSDTQQVHSQWPLSEFPCAVIAISKAGTTMQSSAAAAAVSAAPSSSSSSSSAPITPAAPIATTVMPPTITAIGPSPPEYHPLLEPRFFRIFLCSVASAGRGWSIHPYSTGASLDFRRGQHIAAVVWCLFSRPITANQRSKDFLTHDWIKPAGAAERHILKKRQPTIHLSALALGRRIEYQYVALRCTSAV</sequence>
<proteinExistence type="predicted"/>
<dbReference type="AlphaFoldDB" id="A0A2U3E2J9"/>
<evidence type="ECO:0000313" key="2">
    <source>
        <dbReference type="EMBL" id="PWI68706.1"/>
    </source>
</evidence>
<evidence type="ECO:0000313" key="3">
    <source>
        <dbReference type="Proteomes" id="UP000245956"/>
    </source>
</evidence>